<evidence type="ECO:0000256" key="1">
    <source>
        <dbReference type="PROSITE-ProRule" id="PRU00110"/>
    </source>
</evidence>
<dbReference type="OrthoDB" id="1441381at2"/>
<dbReference type="SUPFAM" id="SSF47226">
    <property type="entry name" value="Histidine-containing phosphotransfer domain, HPT domain"/>
    <property type="match status" value="1"/>
</dbReference>
<name>A0A1K1Q423_9FLAO</name>
<keyword evidence="1" id="KW-0597">Phosphoprotein</keyword>
<protein>
    <recommendedName>
        <fullName evidence="2">HPt domain-containing protein</fullName>
    </recommendedName>
</protein>
<dbReference type="InterPro" id="IPR008207">
    <property type="entry name" value="Sig_transdc_His_kin_Hpt_dom"/>
</dbReference>
<dbReference type="GO" id="GO:0004672">
    <property type="term" value="F:protein kinase activity"/>
    <property type="evidence" value="ECO:0007669"/>
    <property type="project" value="UniProtKB-ARBA"/>
</dbReference>
<dbReference type="PROSITE" id="PS50894">
    <property type="entry name" value="HPT"/>
    <property type="match status" value="1"/>
</dbReference>
<dbReference type="Gene3D" id="1.20.120.160">
    <property type="entry name" value="HPT domain"/>
    <property type="match status" value="1"/>
</dbReference>
<gene>
    <name evidence="3" type="ORF">SAMN05660313_02323</name>
</gene>
<evidence type="ECO:0000259" key="2">
    <source>
        <dbReference type="PROSITE" id="PS50894"/>
    </source>
</evidence>
<dbReference type="STRING" id="76595.SAMN05660313_02323"/>
<sequence length="105" mass="12025">MEQPNLNYVNTLADGNQEFLNEFIAIIKKEFPGEVQTYSTGVNTKDHIATADIVHKLKHKFNILGLEKAYGLAVTYEDELREGNFKLDSEFKQILDKITSYLKTI</sequence>
<dbReference type="RefSeq" id="WP_072303963.1">
    <property type="nucleotide sequence ID" value="NZ_FPIY01000003.1"/>
</dbReference>
<dbReference type="EMBL" id="FPIY01000003">
    <property type="protein sequence ID" value="SFW54656.1"/>
    <property type="molecule type" value="Genomic_DNA"/>
</dbReference>
<organism evidence="3 4">
    <name type="scientific">Cellulophaga fucicola</name>
    <dbReference type="NCBI Taxonomy" id="76595"/>
    <lineage>
        <taxon>Bacteria</taxon>
        <taxon>Pseudomonadati</taxon>
        <taxon>Bacteroidota</taxon>
        <taxon>Flavobacteriia</taxon>
        <taxon>Flavobacteriales</taxon>
        <taxon>Flavobacteriaceae</taxon>
        <taxon>Cellulophaga</taxon>
    </lineage>
</organism>
<dbReference type="GO" id="GO:0000160">
    <property type="term" value="P:phosphorelay signal transduction system"/>
    <property type="evidence" value="ECO:0007669"/>
    <property type="project" value="InterPro"/>
</dbReference>
<proteinExistence type="predicted"/>
<accession>A0A1K1Q423</accession>
<dbReference type="AlphaFoldDB" id="A0A1K1Q423"/>
<reference evidence="4" key="1">
    <citation type="submission" date="2016-11" db="EMBL/GenBank/DDBJ databases">
        <authorList>
            <person name="Varghese N."/>
            <person name="Submissions S."/>
        </authorList>
    </citation>
    <scope>NUCLEOTIDE SEQUENCE [LARGE SCALE GENOMIC DNA]</scope>
    <source>
        <strain evidence="4">DSM 24786</strain>
    </source>
</reference>
<evidence type="ECO:0000313" key="4">
    <source>
        <dbReference type="Proteomes" id="UP000183257"/>
    </source>
</evidence>
<dbReference type="InterPro" id="IPR036641">
    <property type="entry name" value="HPT_dom_sf"/>
</dbReference>
<feature type="modified residue" description="Phosphohistidine" evidence="1">
    <location>
        <position position="55"/>
    </location>
</feature>
<feature type="domain" description="HPt" evidence="2">
    <location>
        <begin position="16"/>
        <end position="105"/>
    </location>
</feature>
<evidence type="ECO:0000313" key="3">
    <source>
        <dbReference type="EMBL" id="SFW54656.1"/>
    </source>
</evidence>
<dbReference type="Proteomes" id="UP000183257">
    <property type="component" value="Unassembled WGS sequence"/>
</dbReference>
<keyword evidence="4" id="KW-1185">Reference proteome</keyword>